<comment type="pathway">
    <text evidence="1">Lipid metabolism.</text>
</comment>
<gene>
    <name evidence="6" type="ORF">SAMN05444008_10221</name>
</gene>
<feature type="domain" description="Phospholipid/glycerol acyltransferase" evidence="5">
    <location>
        <begin position="79"/>
        <end position="193"/>
    </location>
</feature>
<sequence>MKLVKNVLGRVFAVWAAIVFIGSMLVIIIPLWFIARQEEPRRTINAFKLFHPWIAFFFIFSGVRRRFVGLHHFEKEKSYVVVCNHNCFMDVPLSSCGIPVPNRTIAKAEMAKIPLFNVIYRGGSILVDRKSESSRKRSYIAMRKVLNYGLTMCIYPEGTRNKGKVPMQQFHDGAFRLAVDSKKAILPTVLFNTTKVMPRDKSFYFWPTPVEMHFLDPISSAGKTVDELKEETWQVMRDYYVAKGGFQEAV</sequence>
<accession>A0A1M4UQ33</accession>
<evidence type="ECO:0000313" key="7">
    <source>
        <dbReference type="Proteomes" id="UP000184368"/>
    </source>
</evidence>
<dbReference type="AlphaFoldDB" id="A0A1M4UQ33"/>
<proteinExistence type="predicted"/>
<dbReference type="STRING" id="1302690.BUE76_13595"/>
<keyword evidence="2 6" id="KW-0808">Transferase</keyword>
<dbReference type="PANTHER" id="PTHR10434:SF11">
    <property type="entry name" value="1-ACYL-SN-GLYCEROL-3-PHOSPHATE ACYLTRANSFERASE"/>
    <property type="match status" value="1"/>
</dbReference>
<dbReference type="OrthoDB" id="9803035at2"/>
<name>A0A1M4UQ33_9BACT</name>
<evidence type="ECO:0000259" key="5">
    <source>
        <dbReference type="SMART" id="SM00563"/>
    </source>
</evidence>
<dbReference type="GO" id="GO:0003841">
    <property type="term" value="F:1-acylglycerol-3-phosphate O-acyltransferase activity"/>
    <property type="evidence" value="ECO:0007669"/>
    <property type="project" value="TreeGrafter"/>
</dbReference>
<reference evidence="6 7" key="1">
    <citation type="submission" date="2016-11" db="EMBL/GenBank/DDBJ databases">
        <authorList>
            <person name="Jaros S."/>
            <person name="Januszkiewicz K."/>
            <person name="Wedrychowicz H."/>
        </authorList>
    </citation>
    <scope>NUCLEOTIDE SEQUENCE [LARGE SCALE GENOMIC DNA]</scope>
    <source>
        <strain evidence="6 7">DSM 26897</strain>
    </source>
</reference>
<dbReference type="CDD" id="cd07989">
    <property type="entry name" value="LPLAT_AGPAT-like"/>
    <property type="match status" value="1"/>
</dbReference>
<dbReference type="EMBL" id="FQUO01000002">
    <property type="protein sequence ID" value="SHE58824.1"/>
    <property type="molecule type" value="Genomic_DNA"/>
</dbReference>
<evidence type="ECO:0000256" key="2">
    <source>
        <dbReference type="ARBA" id="ARBA00022679"/>
    </source>
</evidence>
<evidence type="ECO:0000256" key="4">
    <source>
        <dbReference type="SAM" id="Phobius"/>
    </source>
</evidence>
<dbReference type="GO" id="GO:0006654">
    <property type="term" value="P:phosphatidic acid biosynthetic process"/>
    <property type="evidence" value="ECO:0007669"/>
    <property type="project" value="TreeGrafter"/>
</dbReference>
<keyword evidence="3 6" id="KW-0012">Acyltransferase</keyword>
<dbReference type="SUPFAM" id="SSF69593">
    <property type="entry name" value="Glycerol-3-phosphate (1)-acyltransferase"/>
    <property type="match status" value="1"/>
</dbReference>
<keyword evidence="4" id="KW-0472">Membrane</keyword>
<evidence type="ECO:0000256" key="1">
    <source>
        <dbReference type="ARBA" id="ARBA00005189"/>
    </source>
</evidence>
<keyword evidence="4" id="KW-0812">Transmembrane</keyword>
<feature type="transmembrane region" description="Helical" evidence="4">
    <location>
        <begin position="12"/>
        <end position="34"/>
    </location>
</feature>
<dbReference type="InterPro" id="IPR002123">
    <property type="entry name" value="Plipid/glycerol_acylTrfase"/>
</dbReference>
<organism evidence="6 7">
    <name type="scientific">Cnuella takakiae</name>
    <dbReference type="NCBI Taxonomy" id="1302690"/>
    <lineage>
        <taxon>Bacteria</taxon>
        <taxon>Pseudomonadati</taxon>
        <taxon>Bacteroidota</taxon>
        <taxon>Chitinophagia</taxon>
        <taxon>Chitinophagales</taxon>
        <taxon>Chitinophagaceae</taxon>
        <taxon>Cnuella</taxon>
    </lineage>
</organism>
<keyword evidence="4" id="KW-1133">Transmembrane helix</keyword>
<keyword evidence="7" id="KW-1185">Reference proteome</keyword>
<protein>
    <submittedName>
        <fullName evidence="6">1-acyl-sn-glycerol-3-phosphate acyltransferase</fullName>
    </submittedName>
</protein>
<dbReference type="Pfam" id="PF01553">
    <property type="entry name" value="Acyltransferase"/>
    <property type="match status" value="1"/>
</dbReference>
<dbReference type="RefSeq" id="WP_073039553.1">
    <property type="nucleotide sequence ID" value="NZ_FQUO01000002.1"/>
</dbReference>
<evidence type="ECO:0000256" key="3">
    <source>
        <dbReference type="ARBA" id="ARBA00023315"/>
    </source>
</evidence>
<dbReference type="SMART" id="SM00563">
    <property type="entry name" value="PlsC"/>
    <property type="match status" value="1"/>
</dbReference>
<feature type="transmembrane region" description="Helical" evidence="4">
    <location>
        <begin position="46"/>
        <end position="63"/>
    </location>
</feature>
<dbReference type="PANTHER" id="PTHR10434">
    <property type="entry name" value="1-ACYL-SN-GLYCEROL-3-PHOSPHATE ACYLTRANSFERASE"/>
    <property type="match status" value="1"/>
</dbReference>
<dbReference type="Proteomes" id="UP000184368">
    <property type="component" value="Unassembled WGS sequence"/>
</dbReference>
<evidence type="ECO:0000313" key="6">
    <source>
        <dbReference type="EMBL" id="SHE58824.1"/>
    </source>
</evidence>